<dbReference type="EMBL" id="LT934121">
    <property type="protein sequence ID" value="VAI45077.1"/>
    <property type="molecule type" value="Genomic_DNA"/>
</dbReference>
<sequence length="109" mass="12216">MLTKSLNLQPSIGLGTGTIQFTSTKHITTKVVTRVLVVKAPDGNYMAWRILMDSNIPQCSSLSLLGTLQFVCTCYPAVYKIQKKFRENLGLKIQRGSGHQREVCRMKVK</sequence>
<reference evidence="1 2" key="1">
    <citation type="submission" date="2017-09" db="EMBL/GenBank/DDBJ databases">
        <authorList>
            <consortium name="International Durum Wheat Genome Sequencing Consortium (IDWGSC)"/>
            <person name="Milanesi L."/>
        </authorList>
    </citation>
    <scope>NUCLEOTIDE SEQUENCE [LARGE SCALE GENOMIC DNA]</scope>
    <source>
        <strain evidence="2">cv. Svevo</strain>
    </source>
</reference>
<gene>
    <name evidence="1" type="ORF">TRITD_6Av1G070490</name>
</gene>
<dbReference type="Gramene" id="TRITD6Av1G070490.1">
    <property type="protein sequence ID" value="TRITD6Av1G070490.1"/>
    <property type="gene ID" value="TRITD6Av1G070490"/>
</dbReference>
<keyword evidence="2" id="KW-1185">Reference proteome</keyword>
<accession>A0A9R0XXY3</accession>
<name>A0A9R0XXY3_TRITD</name>
<proteinExistence type="predicted"/>
<evidence type="ECO:0000313" key="1">
    <source>
        <dbReference type="EMBL" id="VAI45077.1"/>
    </source>
</evidence>
<evidence type="ECO:0000313" key="2">
    <source>
        <dbReference type="Proteomes" id="UP000324705"/>
    </source>
</evidence>
<dbReference type="AlphaFoldDB" id="A0A9R0XXY3"/>
<organism evidence="1 2">
    <name type="scientific">Triticum turgidum subsp. durum</name>
    <name type="common">Durum wheat</name>
    <name type="synonym">Triticum durum</name>
    <dbReference type="NCBI Taxonomy" id="4567"/>
    <lineage>
        <taxon>Eukaryota</taxon>
        <taxon>Viridiplantae</taxon>
        <taxon>Streptophyta</taxon>
        <taxon>Embryophyta</taxon>
        <taxon>Tracheophyta</taxon>
        <taxon>Spermatophyta</taxon>
        <taxon>Magnoliopsida</taxon>
        <taxon>Liliopsida</taxon>
        <taxon>Poales</taxon>
        <taxon>Poaceae</taxon>
        <taxon>BOP clade</taxon>
        <taxon>Pooideae</taxon>
        <taxon>Triticodae</taxon>
        <taxon>Triticeae</taxon>
        <taxon>Triticinae</taxon>
        <taxon>Triticum</taxon>
    </lineage>
</organism>
<protein>
    <submittedName>
        <fullName evidence="1">Uncharacterized protein</fullName>
    </submittedName>
</protein>
<dbReference type="Proteomes" id="UP000324705">
    <property type="component" value="Chromosome 6A"/>
</dbReference>